<protein>
    <recommendedName>
        <fullName evidence="3">Secreted protein</fullName>
    </recommendedName>
</protein>
<evidence type="ECO:0000256" key="1">
    <source>
        <dbReference type="SAM" id="SignalP"/>
    </source>
</evidence>
<feature type="chain" id="PRO_5036471610" description="Secreted protein" evidence="1">
    <location>
        <begin position="18"/>
        <end position="113"/>
    </location>
</feature>
<evidence type="ECO:0000313" key="2">
    <source>
        <dbReference type="EnsemblMetazoa" id="ACOM034577-PA.1"/>
    </source>
</evidence>
<dbReference type="AlphaFoldDB" id="A0A8W7PPD4"/>
<keyword evidence="1" id="KW-0732">Signal</keyword>
<dbReference type="EnsemblMetazoa" id="ACOM034577-RA">
    <property type="protein sequence ID" value="ACOM034577-PA.1"/>
    <property type="gene ID" value="ACOM034577"/>
</dbReference>
<accession>A0A8W7PPD4</accession>
<name>A0A8W7PPD4_ANOCL</name>
<evidence type="ECO:0008006" key="3">
    <source>
        <dbReference type="Google" id="ProtNLM"/>
    </source>
</evidence>
<proteinExistence type="predicted"/>
<organism evidence="2">
    <name type="scientific">Anopheles coluzzii</name>
    <name type="common">African malaria mosquito</name>
    <dbReference type="NCBI Taxonomy" id="1518534"/>
    <lineage>
        <taxon>Eukaryota</taxon>
        <taxon>Metazoa</taxon>
        <taxon>Ecdysozoa</taxon>
        <taxon>Arthropoda</taxon>
        <taxon>Hexapoda</taxon>
        <taxon>Insecta</taxon>
        <taxon>Pterygota</taxon>
        <taxon>Neoptera</taxon>
        <taxon>Endopterygota</taxon>
        <taxon>Diptera</taxon>
        <taxon>Nematocera</taxon>
        <taxon>Culicoidea</taxon>
        <taxon>Culicidae</taxon>
        <taxon>Anophelinae</taxon>
        <taxon>Anopheles</taxon>
    </lineage>
</organism>
<reference evidence="2" key="1">
    <citation type="submission" date="2022-08" db="UniProtKB">
        <authorList>
            <consortium name="EnsemblMetazoa"/>
        </authorList>
    </citation>
    <scope>IDENTIFICATION</scope>
</reference>
<feature type="signal peptide" evidence="1">
    <location>
        <begin position="1"/>
        <end position="17"/>
    </location>
</feature>
<sequence>MALFVLLLIIWADPPLPLPPLPVTETSLPRLPPCPGPQPPAASVLARLLPNRGVVLPPLLAALLKLTKLNDDMPNDFDVGMAGYIPGEMCGSAGPTTELPAAKILLPPDDLRR</sequence>
<dbReference type="Proteomes" id="UP000075882">
    <property type="component" value="Unassembled WGS sequence"/>
</dbReference>